<comment type="caution">
    <text evidence="1">The sequence shown here is derived from an EMBL/GenBank/DDBJ whole genome shotgun (WGS) entry which is preliminary data.</text>
</comment>
<dbReference type="EMBL" id="JAIHOM010000139">
    <property type="protein sequence ID" value="MCW6038459.1"/>
    <property type="molecule type" value="Genomic_DNA"/>
</dbReference>
<proteinExistence type="predicted"/>
<evidence type="ECO:0000313" key="2">
    <source>
        <dbReference type="Proteomes" id="UP001526426"/>
    </source>
</evidence>
<reference evidence="1 2" key="1">
    <citation type="submission" date="2021-08" db="EMBL/GenBank/DDBJ databases">
        <title>Draft genome sequence of Spirulina subsalsa with high tolerance to salinity and hype-accumulation of phycocyanin.</title>
        <authorList>
            <person name="Pei H."/>
            <person name="Jiang L."/>
        </authorList>
    </citation>
    <scope>NUCLEOTIDE SEQUENCE [LARGE SCALE GENOMIC DNA]</scope>
    <source>
        <strain evidence="1 2">FACHB-351</strain>
    </source>
</reference>
<dbReference type="Proteomes" id="UP001526426">
    <property type="component" value="Unassembled WGS sequence"/>
</dbReference>
<dbReference type="RefSeq" id="WP_017306271.1">
    <property type="nucleotide sequence ID" value="NZ_JAIHOM010000139.1"/>
</dbReference>
<evidence type="ECO:0000313" key="1">
    <source>
        <dbReference type="EMBL" id="MCW6038459.1"/>
    </source>
</evidence>
<gene>
    <name evidence="1" type="ORF">K4A83_19595</name>
</gene>
<organism evidence="1 2">
    <name type="scientific">Spirulina subsalsa FACHB-351</name>
    <dbReference type="NCBI Taxonomy" id="234711"/>
    <lineage>
        <taxon>Bacteria</taxon>
        <taxon>Bacillati</taxon>
        <taxon>Cyanobacteriota</taxon>
        <taxon>Cyanophyceae</taxon>
        <taxon>Spirulinales</taxon>
        <taxon>Spirulinaceae</taxon>
        <taxon>Spirulina</taxon>
    </lineage>
</organism>
<keyword evidence="2" id="KW-1185">Reference proteome</keyword>
<protein>
    <submittedName>
        <fullName evidence="1">Uncharacterized protein</fullName>
    </submittedName>
</protein>
<name>A0ABT3LAC5_9CYAN</name>
<accession>A0ABT3LAC5</accession>
<sequence>MTVNIRERTAQILSSRTISRFDQQLMSAMLGQRDLNDQDRTLIERVFYGVRHGLLKTVD</sequence>